<dbReference type="SMART" id="SM00406">
    <property type="entry name" value="IGv"/>
    <property type="match status" value="1"/>
</dbReference>
<keyword evidence="1" id="KW-0391">Immunity</keyword>
<keyword evidence="2" id="KW-1064">Adaptive immunity</keyword>
<keyword evidence="7" id="KW-1185">Reference proteome</keyword>
<dbReference type="STRING" id="10141.ENSCPOP00000029468"/>
<dbReference type="SUPFAM" id="SSF48726">
    <property type="entry name" value="Immunoglobulin"/>
    <property type="match status" value="1"/>
</dbReference>
<dbReference type="Proteomes" id="UP000005447">
    <property type="component" value="Unassembled WGS sequence"/>
</dbReference>
<dbReference type="GeneTree" id="ENSGT01030000234536"/>
<keyword evidence="3" id="KW-1280">Immunoglobulin</keyword>
<dbReference type="Ensembl" id="ENSCPOT00000045855.1">
    <property type="protein sequence ID" value="ENSCPOP00000029468.1"/>
    <property type="gene ID" value="ENSCPOG00000033299.1"/>
</dbReference>
<evidence type="ECO:0000256" key="4">
    <source>
        <dbReference type="SAM" id="SignalP"/>
    </source>
</evidence>
<dbReference type="OMA" id="CICYEGS"/>
<evidence type="ECO:0000256" key="3">
    <source>
        <dbReference type="ARBA" id="ARBA00043265"/>
    </source>
</evidence>
<name>A0A286XVA3_CAVPO</name>
<reference evidence="6" key="2">
    <citation type="submission" date="2025-08" db="UniProtKB">
        <authorList>
            <consortium name="Ensembl"/>
        </authorList>
    </citation>
    <scope>IDENTIFICATION</scope>
    <source>
        <strain evidence="6">2N</strain>
    </source>
</reference>
<dbReference type="InParanoid" id="A0A286XVA3"/>
<keyword evidence="4" id="KW-0732">Signal</keyword>
<dbReference type="InterPro" id="IPR013783">
    <property type="entry name" value="Ig-like_fold"/>
</dbReference>
<dbReference type="Pfam" id="PF07686">
    <property type="entry name" value="V-set"/>
    <property type="match status" value="1"/>
</dbReference>
<feature type="signal peptide" evidence="4">
    <location>
        <begin position="1"/>
        <end position="19"/>
    </location>
</feature>
<dbReference type="InterPro" id="IPR007110">
    <property type="entry name" value="Ig-like_dom"/>
</dbReference>
<dbReference type="PANTHER" id="PTHR23266">
    <property type="entry name" value="IMMUNOGLOBULIN HEAVY CHAIN"/>
    <property type="match status" value="1"/>
</dbReference>
<feature type="chain" id="PRO_5013330047" description="Ig-like domain-containing protein" evidence="4">
    <location>
        <begin position="20"/>
        <end position="122"/>
    </location>
</feature>
<feature type="domain" description="Ig-like" evidence="5">
    <location>
        <begin position="19"/>
        <end position="122"/>
    </location>
</feature>
<dbReference type="InterPro" id="IPR036179">
    <property type="entry name" value="Ig-like_dom_sf"/>
</dbReference>
<sequence length="122" mass="13500">MRLLGLILCLVTALHGVLSQVQLQESGSGLVGPSQTLSLTCSVSGFSITTNGYAWGWIRQPPGKSLEWMGHIWYDADTYYNPSIKNRISISRDTGKNQFSLQLSSITTEDTATYYCARYTVL</sequence>
<dbReference type="GO" id="GO:0002250">
    <property type="term" value="P:adaptive immune response"/>
    <property type="evidence" value="ECO:0007669"/>
    <property type="project" value="UniProtKB-KW"/>
</dbReference>
<organism evidence="6 7">
    <name type="scientific">Cavia porcellus</name>
    <name type="common">Guinea pig</name>
    <dbReference type="NCBI Taxonomy" id="10141"/>
    <lineage>
        <taxon>Eukaryota</taxon>
        <taxon>Metazoa</taxon>
        <taxon>Chordata</taxon>
        <taxon>Craniata</taxon>
        <taxon>Vertebrata</taxon>
        <taxon>Euteleostomi</taxon>
        <taxon>Mammalia</taxon>
        <taxon>Eutheria</taxon>
        <taxon>Euarchontoglires</taxon>
        <taxon>Glires</taxon>
        <taxon>Rodentia</taxon>
        <taxon>Hystricomorpha</taxon>
        <taxon>Caviidae</taxon>
        <taxon>Cavia</taxon>
    </lineage>
</organism>
<dbReference type="FunCoup" id="A0A286XVA3">
    <property type="interactions" value="229"/>
</dbReference>
<protein>
    <recommendedName>
        <fullName evidence="5">Ig-like domain-containing protein</fullName>
    </recommendedName>
</protein>
<dbReference type="AlphaFoldDB" id="A0A286XVA3"/>
<proteinExistence type="predicted"/>
<evidence type="ECO:0000313" key="7">
    <source>
        <dbReference type="Proteomes" id="UP000005447"/>
    </source>
</evidence>
<dbReference type="Bgee" id="ENSCPOG00000033299">
    <property type="expression patterns" value="Expressed in liver and 6 other cell types or tissues"/>
</dbReference>
<dbReference type="GO" id="GO:0019814">
    <property type="term" value="C:immunoglobulin complex"/>
    <property type="evidence" value="ECO:0007669"/>
    <property type="project" value="UniProtKB-KW"/>
</dbReference>
<dbReference type="FunFam" id="2.60.40.10:FF:001791">
    <property type="entry name" value="Ig gamma-2B chain C region"/>
    <property type="match status" value="1"/>
</dbReference>
<dbReference type="Gene3D" id="2.60.40.10">
    <property type="entry name" value="Immunoglobulins"/>
    <property type="match status" value="1"/>
</dbReference>
<accession>A0A286XVA3</accession>
<reference evidence="7" key="1">
    <citation type="journal article" date="2011" name="Nature">
        <title>A high-resolution map of human evolutionary constraint using 29 mammals.</title>
        <authorList>
            <person name="Lindblad-Toh K."/>
            <person name="Garber M."/>
            <person name="Zuk O."/>
            <person name="Lin M.F."/>
            <person name="Parker B.J."/>
            <person name="Washietl S."/>
            <person name="Kheradpour P."/>
            <person name="Ernst J."/>
            <person name="Jordan G."/>
            <person name="Mauceli E."/>
            <person name="Ward L.D."/>
            <person name="Lowe C.B."/>
            <person name="Holloway A.K."/>
            <person name="Clamp M."/>
            <person name="Gnerre S."/>
            <person name="Alfoldi J."/>
            <person name="Beal K."/>
            <person name="Chang J."/>
            <person name="Clawson H."/>
            <person name="Cuff J."/>
            <person name="Di Palma F."/>
            <person name="Fitzgerald S."/>
            <person name="Flicek P."/>
            <person name="Guttman M."/>
            <person name="Hubisz M.J."/>
            <person name="Jaffe D.B."/>
            <person name="Jungreis I."/>
            <person name="Kent W.J."/>
            <person name="Kostka D."/>
            <person name="Lara M."/>
            <person name="Martins A.L."/>
            <person name="Massingham T."/>
            <person name="Moltke I."/>
            <person name="Raney B.J."/>
            <person name="Rasmussen M.D."/>
            <person name="Robinson J."/>
            <person name="Stark A."/>
            <person name="Vilella A.J."/>
            <person name="Wen J."/>
            <person name="Xie X."/>
            <person name="Zody M.C."/>
            <person name="Baldwin J."/>
            <person name="Bloom T."/>
            <person name="Chin C.W."/>
            <person name="Heiman D."/>
            <person name="Nicol R."/>
            <person name="Nusbaum C."/>
            <person name="Young S."/>
            <person name="Wilkinson J."/>
            <person name="Worley K.C."/>
            <person name="Kovar C.L."/>
            <person name="Muzny D.M."/>
            <person name="Gibbs R.A."/>
            <person name="Cree A."/>
            <person name="Dihn H.H."/>
            <person name="Fowler G."/>
            <person name="Jhangiani S."/>
            <person name="Joshi V."/>
            <person name="Lee S."/>
            <person name="Lewis L.R."/>
            <person name="Nazareth L.V."/>
            <person name="Okwuonu G."/>
            <person name="Santibanez J."/>
            <person name="Warren W.C."/>
            <person name="Mardis E.R."/>
            <person name="Weinstock G.M."/>
            <person name="Wilson R.K."/>
            <person name="Delehaunty K."/>
            <person name="Dooling D."/>
            <person name="Fronik C."/>
            <person name="Fulton L."/>
            <person name="Fulton B."/>
            <person name="Graves T."/>
            <person name="Minx P."/>
            <person name="Sodergren E."/>
            <person name="Birney E."/>
            <person name="Margulies E.H."/>
            <person name="Herrero J."/>
            <person name="Green E.D."/>
            <person name="Haussler D."/>
            <person name="Siepel A."/>
            <person name="Goldman N."/>
            <person name="Pollard K.S."/>
            <person name="Pedersen J.S."/>
            <person name="Lander E.S."/>
            <person name="Kellis M."/>
        </authorList>
    </citation>
    <scope>NUCLEOTIDE SEQUENCE [LARGE SCALE GENOMIC DNA]</scope>
    <source>
        <strain evidence="7">2N</strain>
    </source>
</reference>
<dbReference type="InterPro" id="IPR013106">
    <property type="entry name" value="Ig_V-set"/>
</dbReference>
<evidence type="ECO:0000256" key="1">
    <source>
        <dbReference type="ARBA" id="ARBA00022859"/>
    </source>
</evidence>
<dbReference type="VEuPathDB" id="HostDB:ENSCPOG00000033299"/>
<evidence type="ECO:0000313" key="6">
    <source>
        <dbReference type="Ensembl" id="ENSCPOP00000029468.1"/>
    </source>
</evidence>
<evidence type="ECO:0000259" key="5">
    <source>
        <dbReference type="PROSITE" id="PS50835"/>
    </source>
</evidence>
<dbReference type="InterPro" id="IPR050199">
    <property type="entry name" value="IgHV"/>
</dbReference>
<reference evidence="6" key="3">
    <citation type="submission" date="2025-09" db="UniProtKB">
        <authorList>
            <consortium name="Ensembl"/>
        </authorList>
    </citation>
    <scope>IDENTIFICATION</scope>
    <source>
        <strain evidence="6">2N</strain>
    </source>
</reference>
<dbReference type="GO" id="GO:0005576">
    <property type="term" value="C:extracellular region"/>
    <property type="evidence" value="ECO:0007669"/>
    <property type="project" value="UniProtKB-ARBA"/>
</dbReference>
<dbReference type="PROSITE" id="PS50835">
    <property type="entry name" value="IG_LIKE"/>
    <property type="match status" value="1"/>
</dbReference>
<dbReference type="EMBL" id="AAKN02042661">
    <property type="status" value="NOT_ANNOTATED_CDS"/>
    <property type="molecule type" value="Genomic_DNA"/>
</dbReference>
<evidence type="ECO:0000256" key="2">
    <source>
        <dbReference type="ARBA" id="ARBA00023130"/>
    </source>
</evidence>